<feature type="transmembrane region" description="Helical" evidence="1">
    <location>
        <begin position="235"/>
        <end position="255"/>
    </location>
</feature>
<dbReference type="RefSeq" id="WP_204475547.1">
    <property type="nucleotide sequence ID" value="NZ_JACJJW010000013.1"/>
</dbReference>
<gene>
    <name evidence="2" type="ORF">H6A31_06610</name>
</gene>
<proteinExistence type="predicted"/>
<comment type="caution">
    <text evidence="2">The sequence shown here is derived from an EMBL/GenBank/DDBJ whole genome shotgun (WGS) entry which is preliminary data.</text>
</comment>
<evidence type="ECO:0000313" key="2">
    <source>
        <dbReference type="EMBL" id="MBM6758355.1"/>
    </source>
</evidence>
<keyword evidence="3" id="KW-1185">Reference proteome</keyword>
<name>A0ABS2EVQ7_9BACE</name>
<feature type="transmembrane region" description="Helical" evidence="1">
    <location>
        <begin position="103"/>
        <end position="123"/>
    </location>
</feature>
<accession>A0ABS2EVQ7</accession>
<feature type="transmembrane region" description="Helical" evidence="1">
    <location>
        <begin position="205"/>
        <end position="223"/>
    </location>
</feature>
<feature type="transmembrane region" description="Helical" evidence="1">
    <location>
        <begin position="52"/>
        <end position="69"/>
    </location>
</feature>
<keyword evidence="1" id="KW-0812">Transmembrane</keyword>
<keyword evidence="1" id="KW-1133">Transmembrane helix</keyword>
<dbReference type="EMBL" id="JACJJW010000013">
    <property type="protein sequence ID" value="MBM6758355.1"/>
    <property type="molecule type" value="Genomic_DNA"/>
</dbReference>
<evidence type="ECO:0000313" key="3">
    <source>
        <dbReference type="Proteomes" id="UP000703295"/>
    </source>
</evidence>
<reference evidence="2 3" key="1">
    <citation type="journal article" date="2021" name="Sci. Rep.">
        <title>The distribution of antibiotic resistance genes in chicken gut microbiota commensals.</title>
        <authorList>
            <person name="Juricova H."/>
            <person name="Matiasovicova J."/>
            <person name="Kubasova T."/>
            <person name="Cejkova D."/>
            <person name="Rychlik I."/>
        </authorList>
    </citation>
    <scope>NUCLEOTIDE SEQUENCE [LARGE SCALE GENOMIC DNA]</scope>
    <source>
        <strain evidence="2 3">An801</strain>
    </source>
</reference>
<feature type="transmembrane region" description="Helical" evidence="1">
    <location>
        <begin position="135"/>
        <end position="157"/>
    </location>
</feature>
<keyword evidence="1" id="KW-0472">Membrane</keyword>
<protein>
    <submittedName>
        <fullName evidence="2">DUF4271 domain-containing protein</fullName>
    </submittedName>
</protein>
<evidence type="ECO:0000256" key="1">
    <source>
        <dbReference type="SAM" id="Phobius"/>
    </source>
</evidence>
<sequence>MNEVSHIGFSQIQELYEQHVKEIDNALLRSEKTRSFTGMPGEPLPYQLRTDLPITCVVFLCFFLIIYALKNGKKYLHQHLKGFFRHKERAGLFDEISNFDIRYTLTLGSISCISASLFIYDYFSKTEDVLYQTIPHYAILSVYILCILLTIGVKSLLTQFINWIFFDKEKNSTWITAYFDLLSGASLILFPLALLIVYFNLDFNFSKTFVLIVVICFKILLFYKCIRNFFNHFHGILHLILYFCSLEVIPLLFLWKGLAYINHILILNF</sequence>
<organism evidence="2 3">
    <name type="scientific">Bacteroides mediterraneensis</name>
    <dbReference type="NCBI Taxonomy" id="1841856"/>
    <lineage>
        <taxon>Bacteria</taxon>
        <taxon>Pseudomonadati</taxon>
        <taxon>Bacteroidota</taxon>
        <taxon>Bacteroidia</taxon>
        <taxon>Bacteroidales</taxon>
        <taxon>Bacteroidaceae</taxon>
        <taxon>Bacteroides</taxon>
    </lineage>
</organism>
<dbReference type="Proteomes" id="UP000703295">
    <property type="component" value="Unassembled WGS sequence"/>
</dbReference>
<dbReference type="InterPro" id="IPR025367">
    <property type="entry name" value="DUF4271"/>
</dbReference>
<dbReference type="Pfam" id="PF14093">
    <property type="entry name" value="DUF4271"/>
    <property type="match status" value="1"/>
</dbReference>
<feature type="transmembrane region" description="Helical" evidence="1">
    <location>
        <begin position="178"/>
        <end position="199"/>
    </location>
</feature>